<dbReference type="Proteomes" id="UP000733379">
    <property type="component" value="Unassembled WGS sequence"/>
</dbReference>
<sequence>MAGLIRHNASTHQDANDGLRKGHQHIGRHESDLHSTANNLGAVWSGSAYEQFQYKHQTLMKHVALLKDHCDRLNSLRENAHTDIVGADNKVAGMWNA</sequence>
<organism evidence="2 3">
    <name type="scientific">Nocardia albiluteola</name>
    <dbReference type="NCBI Taxonomy" id="2842303"/>
    <lineage>
        <taxon>Bacteria</taxon>
        <taxon>Bacillati</taxon>
        <taxon>Actinomycetota</taxon>
        <taxon>Actinomycetes</taxon>
        <taxon>Mycobacteriales</taxon>
        <taxon>Nocardiaceae</taxon>
        <taxon>Nocardia</taxon>
    </lineage>
</organism>
<dbReference type="SUPFAM" id="SSF140453">
    <property type="entry name" value="EsxAB dimer-like"/>
    <property type="match status" value="1"/>
</dbReference>
<comment type="caution">
    <text evidence="2">The sequence shown here is derived from an EMBL/GenBank/DDBJ whole genome shotgun (WGS) entry which is preliminary data.</text>
</comment>
<protein>
    <recommendedName>
        <fullName evidence="4">ESAT-6-like protein</fullName>
    </recommendedName>
</protein>
<evidence type="ECO:0000256" key="1">
    <source>
        <dbReference type="SAM" id="MobiDB-lite"/>
    </source>
</evidence>
<feature type="region of interest" description="Disordered" evidence="1">
    <location>
        <begin position="1"/>
        <end position="26"/>
    </location>
</feature>
<dbReference type="EMBL" id="JAHKNI010000004">
    <property type="protein sequence ID" value="MBU3062969.1"/>
    <property type="molecule type" value="Genomic_DNA"/>
</dbReference>
<dbReference type="RefSeq" id="WP_215917831.1">
    <property type="nucleotide sequence ID" value="NZ_JAHKNI010000004.1"/>
</dbReference>
<evidence type="ECO:0000313" key="3">
    <source>
        <dbReference type="Proteomes" id="UP000733379"/>
    </source>
</evidence>
<dbReference type="InterPro" id="IPR036689">
    <property type="entry name" value="ESAT-6-like_sf"/>
</dbReference>
<proteinExistence type="predicted"/>
<gene>
    <name evidence="2" type="ORF">KO481_15735</name>
</gene>
<name>A0ABS6B153_9NOCA</name>
<evidence type="ECO:0008006" key="4">
    <source>
        <dbReference type="Google" id="ProtNLM"/>
    </source>
</evidence>
<evidence type="ECO:0000313" key="2">
    <source>
        <dbReference type="EMBL" id="MBU3062969.1"/>
    </source>
</evidence>
<keyword evidence="3" id="KW-1185">Reference proteome</keyword>
<reference evidence="2 3" key="1">
    <citation type="submission" date="2021-06" db="EMBL/GenBank/DDBJ databases">
        <title>Actinomycetes sequencing.</title>
        <authorList>
            <person name="Shan Q."/>
        </authorList>
    </citation>
    <scope>NUCLEOTIDE SEQUENCE [LARGE SCALE GENOMIC DNA]</scope>
    <source>
        <strain evidence="2 3">NEAU-G5</strain>
    </source>
</reference>
<dbReference type="Gene3D" id="1.10.287.1060">
    <property type="entry name" value="ESAT-6-like"/>
    <property type="match status" value="1"/>
</dbReference>
<accession>A0ABS6B153</accession>